<dbReference type="OrthoDB" id="1203274at2"/>
<evidence type="ECO:0000313" key="1">
    <source>
        <dbReference type="EMBL" id="OAD46529.1"/>
    </source>
</evidence>
<comment type="caution">
    <text evidence="1">The sequence shown here is derived from an EMBL/GenBank/DDBJ whole genome shotgun (WGS) entry which is preliminary data.</text>
</comment>
<protein>
    <submittedName>
        <fullName evidence="1">Uncharacterized protein</fullName>
    </submittedName>
</protein>
<evidence type="ECO:0000313" key="2">
    <source>
        <dbReference type="Proteomes" id="UP000076923"/>
    </source>
</evidence>
<keyword evidence="2" id="KW-1185">Reference proteome</keyword>
<organism evidence="1 2">
    <name type="scientific">Polaribacter atrinae</name>
    <dbReference type="NCBI Taxonomy" id="1333662"/>
    <lineage>
        <taxon>Bacteria</taxon>
        <taxon>Pseudomonadati</taxon>
        <taxon>Bacteroidota</taxon>
        <taxon>Flavobacteriia</taxon>
        <taxon>Flavobacteriales</taxon>
        <taxon>Flavobacteriaceae</taxon>
    </lineage>
</organism>
<dbReference type="STRING" id="1333662.LPB303_02130"/>
<reference evidence="1 2" key="1">
    <citation type="submission" date="2016-02" db="EMBL/GenBank/DDBJ databases">
        <title>Draft genome sequence of Polaribacter atrinae KACC17473.</title>
        <authorList>
            <person name="Shin S.-K."/>
            <person name="Yi H."/>
        </authorList>
    </citation>
    <scope>NUCLEOTIDE SEQUENCE [LARGE SCALE GENOMIC DNA]</scope>
    <source>
        <strain evidence="1 2">KACC 17473</strain>
    </source>
</reference>
<proteinExistence type="predicted"/>
<accession>A0A176TFI6</accession>
<name>A0A176TFI6_9FLAO</name>
<gene>
    <name evidence="1" type="ORF">LPB303_02130</name>
</gene>
<dbReference type="AlphaFoldDB" id="A0A176TFI6"/>
<dbReference type="Proteomes" id="UP000076923">
    <property type="component" value="Unassembled WGS sequence"/>
</dbReference>
<dbReference type="EMBL" id="LVWE01000003">
    <property type="protein sequence ID" value="OAD46529.1"/>
    <property type="molecule type" value="Genomic_DNA"/>
</dbReference>
<sequence>MAPTVISLIDSTQDVTVYLNMSEEEENHGKNTLKEVKIISYSDVAISFRKNQKRKNVRFMSKDYISEYPKIATPPPKFVL</sequence>